<dbReference type="Pfam" id="PF13439">
    <property type="entry name" value="Glyco_transf_4"/>
    <property type="match status" value="1"/>
</dbReference>
<dbReference type="SUPFAM" id="SSF53756">
    <property type="entry name" value="UDP-Glycosyltransferase/glycogen phosphorylase"/>
    <property type="match status" value="1"/>
</dbReference>
<name>X1JDG4_9ZZZZ</name>
<dbReference type="AlphaFoldDB" id="X1JDG4"/>
<feature type="domain" description="Glycosyltransferase subfamily 4-like N-terminal" evidence="1">
    <location>
        <begin position="9"/>
        <end position="108"/>
    </location>
</feature>
<feature type="non-terminal residue" evidence="2">
    <location>
        <position position="177"/>
    </location>
</feature>
<protein>
    <recommendedName>
        <fullName evidence="1">Glycosyltransferase subfamily 4-like N-terminal domain-containing protein</fullName>
    </recommendedName>
</protein>
<dbReference type="Gene3D" id="3.40.50.2000">
    <property type="entry name" value="Glycogen Phosphorylase B"/>
    <property type="match status" value="1"/>
</dbReference>
<feature type="non-terminal residue" evidence="2">
    <location>
        <position position="1"/>
    </location>
</feature>
<evidence type="ECO:0000259" key="1">
    <source>
        <dbReference type="Pfam" id="PF13439"/>
    </source>
</evidence>
<sequence length="177" mass="19989">FGNIFPPYILIESKERKVDVIHCHYGHTGTLALIRKIFDKKPLVVSYCGSDILGNIGKDGKVSKKSAFLASINKFFSQYIDAAIVKSPELKAYIRADNIFVIPNGVDMKVFSPIEKEKTCARLSINLEKRYILFLGVPAIPRKRYELFSDALKIIKKNQEQVEELVLGGVEHSDVPY</sequence>
<comment type="caution">
    <text evidence="2">The sequence shown here is derived from an EMBL/GenBank/DDBJ whole genome shotgun (WGS) entry which is preliminary data.</text>
</comment>
<accession>X1JDG4</accession>
<evidence type="ECO:0000313" key="2">
    <source>
        <dbReference type="EMBL" id="GAH76394.1"/>
    </source>
</evidence>
<reference evidence="2" key="1">
    <citation type="journal article" date="2014" name="Front. Microbiol.">
        <title>High frequency of phylogenetically diverse reductive dehalogenase-homologous genes in deep subseafloor sedimentary metagenomes.</title>
        <authorList>
            <person name="Kawai M."/>
            <person name="Futagami T."/>
            <person name="Toyoda A."/>
            <person name="Takaki Y."/>
            <person name="Nishi S."/>
            <person name="Hori S."/>
            <person name="Arai W."/>
            <person name="Tsubouchi T."/>
            <person name="Morono Y."/>
            <person name="Uchiyama I."/>
            <person name="Ito T."/>
            <person name="Fujiyama A."/>
            <person name="Inagaki F."/>
            <person name="Takami H."/>
        </authorList>
    </citation>
    <scope>NUCLEOTIDE SEQUENCE</scope>
    <source>
        <strain evidence="2">Expedition CK06-06</strain>
    </source>
</reference>
<dbReference type="InterPro" id="IPR028098">
    <property type="entry name" value="Glyco_trans_4-like_N"/>
</dbReference>
<gene>
    <name evidence="2" type="ORF">S03H2_67384</name>
</gene>
<proteinExistence type="predicted"/>
<dbReference type="EMBL" id="BARU01044106">
    <property type="protein sequence ID" value="GAH76394.1"/>
    <property type="molecule type" value="Genomic_DNA"/>
</dbReference>
<organism evidence="2">
    <name type="scientific">marine sediment metagenome</name>
    <dbReference type="NCBI Taxonomy" id="412755"/>
    <lineage>
        <taxon>unclassified sequences</taxon>
        <taxon>metagenomes</taxon>
        <taxon>ecological metagenomes</taxon>
    </lineage>
</organism>